<dbReference type="Proteomes" id="UP000001805">
    <property type="component" value="Chromosome 1, Linkage Group I"/>
</dbReference>
<accession>Q7SEV0</accession>
<gene>
    <name evidence="2" type="ORF">NCU03182</name>
</gene>
<name>Q7SEV0_NEUCR</name>
<sequence>MLEELKESNKQQSPNGENLPFYKRYGLCNIKKYPTLQENGYHRLAQPSAGREDAGARGFQRTGQGK</sequence>
<feature type="region of interest" description="Disordered" evidence="1">
    <location>
        <begin position="39"/>
        <end position="66"/>
    </location>
</feature>
<organism evidence="2 3">
    <name type="scientific">Neurospora crassa (strain ATCC 24698 / 74-OR23-1A / CBS 708.71 / DSM 1257 / FGSC 987)</name>
    <dbReference type="NCBI Taxonomy" id="367110"/>
    <lineage>
        <taxon>Eukaryota</taxon>
        <taxon>Fungi</taxon>
        <taxon>Dikarya</taxon>
        <taxon>Ascomycota</taxon>
        <taxon>Pezizomycotina</taxon>
        <taxon>Sordariomycetes</taxon>
        <taxon>Sordariomycetidae</taxon>
        <taxon>Sordariales</taxon>
        <taxon>Sordariaceae</taxon>
        <taxon>Neurospora</taxon>
    </lineage>
</organism>
<evidence type="ECO:0000313" key="3">
    <source>
        <dbReference type="Proteomes" id="UP000001805"/>
    </source>
</evidence>
<evidence type="ECO:0000256" key="1">
    <source>
        <dbReference type="SAM" id="MobiDB-lite"/>
    </source>
</evidence>
<proteinExistence type="predicted"/>
<dbReference type="VEuPathDB" id="FungiDB:NCU03182"/>
<keyword evidence="3" id="KW-1185">Reference proteome</keyword>
<dbReference type="PaxDb" id="5141-EFNCRP00000002926"/>
<dbReference type="EMBL" id="CM002236">
    <property type="protein sequence ID" value="EAA35352.1"/>
    <property type="molecule type" value="Genomic_DNA"/>
</dbReference>
<dbReference type="InParanoid" id="Q7SEV0"/>
<reference evidence="2 3" key="1">
    <citation type="journal article" date="2003" name="Nature">
        <title>The genome sequence of the filamentous fungus Neurospora crassa.</title>
        <authorList>
            <person name="Galagan J.E."/>
            <person name="Calvo S.E."/>
            <person name="Borkovich K.A."/>
            <person name="Selker E.U."/>
            <person name="Read N.D."/>
            <person name="Jaffe D."/>
            <person name="FitzHugh W."/>
            <person name="Ma L.J."/>
            <person name="Smirnov S."/>
            <person name="Purcell S."/>
            <person name="Rehman B."/>
            <person name="Elkins T."/>
            <person name="Engels R."/>
            <person name="Wang S."/>
            <person name="Nielsen C.B."/>
            <person name="Butler J."/>
            <person name="Endrizzi M."/>
            <person name="Qui D."/>
            <person name="Ianakiev P."/>
            <person name="Bell-Pedersen D."/>
            <person name="Nelson M.A."/>
            <person name="Werner-Washburne M."/>
            <person name="Selitrennikoff C.P."/>
            <person name="Kinsey J.A."/>
            <person name="Braun E.L."/>
            <person name="Zelter A."/>
            <person name="Schulte U."/>
            <person name="Kothe G.O."/>
            <person name="Jedd G."/>
            <person name="Mewes W."/>
            <person name="Staben C."/>
            <person name="Marcotte E."/>
            <person name="Greenberg D."/>
            <person name="Roy A."/>
            <person name="Foley K."/>
            <person name="Naylor J."/>
            <person name="Stange-Thomann N."/>
            <person name="Barrett R."/>
            <person name="Gnerre S."/>
            <person name="Kamal M."/>
            <person name="Kamvysselis M."/>
            <person name="Mauceli E."/>
            <person name="Bielke C."/>
            <person name="Rudd S."/>
            <person name="Frishman D."/>
            <person name="Krystofova S."/>
            <person name="Rasmussen C."/>
            <person name="Metzenberg R.L."/>
            <person name="Perkins D.D."/>
            <person name="Kroken S."/>
            <person name="Cogoni C."/>
            <person name="Macino G."/>
            <person name="Catcheside D."/>
            <person name="Li W."/>
            <person name="Pratt R.J."/>
            <person name="Osmani S.A."/>
            <person name="DeSouza C.P."/>
            <person name="Glass L."/>
            <person name="Orbach M.J."/>
            <person name="Berglund J.A."/>
            <person name="Voelker R."/>
            <person name="Yarden O."/>
            <person name="Plamann M."/>
            <person name="Seiler S."/>
            <person name="Dunlap J."/>
            <person name="Radford A."/>
            <person name="Aramayo R."/>
            <person name="Natvig D.O."/>
            <person name="Alex L.A."/>
            <person name="Mannhaupt G."/>
            <person name="Ebbole D.J."/>
            <person name="Freitag M."/>
            <person name="Paulsen I."/>
            <person name="Sachs M.S."/>
            <person name="Lander E.S."/>
            <person name="Nusbaum C."/>
            <person name="Birren B."/>
        </authorList>
    </citation>
    <scope>NUCLEOTIDE SEQUENCE [LARGE SCALE GENOMIC DNA]</scope>
    <source>
        <strain evidence="3">ATCC 24698 / 74-OR23-1A / CBS 708.71 / DSM 1257 / FGSC 987</strain>
    </source>
</reference>
<dbReference type="KEGG" id="ncr:NCU03182"/>
<dbReference type="HOGENOM" id="CLU_2831764_0_0_1"/>
<dbReference type="GeneID" id="3880737"/>
<protein>
    <submittedName>
        <fullName evidence="2">Uncharacterized protein</fullName>
    </submittedName>
</protein>
<evidence type="ECO:0000313" key="2">
    <source>
        <dbReference type="EMBL" id="EAA35352.1"/>
    </source>
</evidence>
<dbReference type="AlphaFoldDB" id="Q7SEV0"/>
<dbReference type="RefSeq" id="XP_964588.1">
    <property type="nucleotide sequence ID" value="XM_959495.1"/>
</dbReference>
<feature type="region of interest" description="Disordered" evidence="1">
    <location>
        <begin position="1"/>
        <end position="21"/>
    </location>
</feature>